<dbReference type="AlphaFoldDB" id="S0ES98"/>
<keyword evidence="5 12" id="KW-0378">Hydrolase</keyword>
<dbReference type="EMBL" id="HF951689">
    <property type="protein sequence ID" value="CCW33974.1"/>
    <property type="molecule type" value="Genomic_DNA"/>
</dbReference>
<dbReference type="EC" id="3.4.21.88" evidence="12"/>
<comment type="catalytic activity">
    <reaction evidence="12">
        <text>Hydrolysis of Ala-|-Gly bond in repressor LexA.</text>
        <dbReference type="EC" id="3.4.21.88"/>
    </reaction>
</comment>
<evidence type="ECO:0000256" key="10">
    <source>
        <dbReference type="ARBA" id="ARBA00023204"/>
    </source>
</evidence>
<evidence type="ECO:0000256" key="5">
    <source>
        <dbReference type="ARBA" id="ARBA00022801"/>
    </source>
</evidence>
<dbReference type="SUPFAM" id="SSF51306">
    <property type="entry name" value="LexA/Signal peptidase"/>
    <property type="match status" value="1"/>
</dbReference>
<dbReference type="InterPro" id="IPR039418">
    <property type="entry name" value="LexA-like"/>
</dbReference>
<dbReference type="InterPro" id="IPR015927">
    <property type="entry name" value="Peptidase_S24_S26A/B/C"/>
</dbReference>
<gene>
    <name evidence="12" type="primary">lexA</name>
    <name evidence="16" type="ORF">CCALI_00135</name>
</gene>
<evidence type="ECO:0000259" key="15">
    <source>
        <dbReference type="Pfam" id="PF01726"/>
    </source>
</evidence>
<accession>S0ES98</accession>
<proteinExistence type="inferred from homology"/>
<keyword evidence="9 12" id="KW-0804">Transcription</keyword>
<dbReference type="PANTHER" id="PTHR33516:SF2">
    <property type="entry name" value="LEXA REPRESSOR-RELATED"/>
    <property type="match status" value="1"/>
</dbReference>
<dbReference type="CDD" id="cd06529">
    <property type="entry name" value="S24_LexA-like"/>
    <property type="match status" value="1"/>
</dbReference>
<evidence type="ECO:0000256" key="13">
    <source>
        <dbReference type="RuleBase" id="RU003991"/>
    </source>
</evidence>
<evidence type="ECO:0000256" key="7">
    <source>
        <dbReference type="ARBA" id="ARBA00023015"/>
    </source>
</evidence>
<dbReference type="InterPro" id="IPR050077">
    <property type="entry name" value="LexA_repressor"/>
</dbReference>
<protein>
    <recommendedName>
        <fullName evidence="12">LexA repressor</fullName>
        <ecNumber evidence="12">3.4.21.88</ecNumber>
    </recommendedName>
</protein>
<dbReference type="GO" id="GO:0009432">
    <property type="term" value="P:SOS response"/>
    <property type="evidence" value="ECO:0007669"/>
    <property type="project" value="UniProtKB-UniRule"/>
</dbReference>
<dbReference type="FunCoup" id="S0ES98">
    <property type="interactions" value="270"/>
</dbReference>
<evidence type="ECO:0000256" key="11">
    <source>
        <dbReference type="ARBA" id="ARBA00023236"/>
    </source>
</evidence>
<dbReference type="PANTHER" id="PTHR33516">
    <property type="entry name" value="LEXA REPRESSOR"/>
    <property type="match status" value="1"/>
</dbReference>
<dbReference type="Pfam" id="PF00717">
    <property type="entry name" value="Peptidase_S24"/>
    <property type="match status" value="1"/>
</dbReference>
<organism evidence="16 17">
    <name type="scientific">Chthonomonas calidirosea (strain DSM 23976 / ICMP 18418 / T49)</name>
    <dbReference type="NCBI Taxonomy" id="1303518"/>
    <lineage>
        <taxon>Bacteria</taxon>
        <taxon>Bacillati</taxon>
        <taxon>Armatimonadota</taxon>
        <taxon>Chthonomonadia</taxon>
        <taxon>Chthonomonadales</taxon>
        <taxon>Chthonomonadaceae</taxon>
        <taxon>Chthonomonas</taxon>
    </lineage>
</organism>
<dbReference type="HAMAP" id="MF_00015">
    <property type="entry name" value="LexA"/>
    <property type="match status" value="1"/>
</dbReference>
<evidence type="ECO:0000259" key="14">
    <source>
        <dbReference type="Pfam" id="PF00717"/>
    </source>
</evidence>
<sequence length="211" mass="22981">MAKGLTEKQQQILDFIVRYIEEKGYPPSIREIGNAFNISSLRGVTVHLDALQRKGKITRLSTSRSITVVGHTGPSTRQREFSLVPLVGTIAAGQPITATQNIEGYVPVPPNLRANGNLFALRVRGDSMIDAHILDGDIVIVKEQSTANNGDIVAVLLGDEATVKQIQFTPQGAKLIAANPAYPPIPIQREDSRIMGKVVGLIRNYESVSRF</sequence>
<feature type="domain" description="Peptidase S24/S26A/S26B/S26C" evidence="14">
    <location>
        <begin position="85"/>
        <end position="199"/>
    </location>
</feature>
<evidence type="ECO:0000313" key="16">
    <source>
        <dbReference type="EMBL" id="CCW33974.1"/>
    </source>
</evidence>
<dbReference type="NCBIfam" id="TIGR00498">
    <property type="entry name" value="lexA"/>
    <property type="match status" value="1"/>
</dbReference>
<feature type="active site" description="For autocatalytic cleavage activity" evidence="12">
    <location>
        <position position="127"/>
    </location>
</feature>
<keyword evidence="10 12" id="KW-0234">DNA repair</keyword>
<evidence type="ECO:0000256" key="2">
    <source>
        <dbReference type="ARBA" id="ARBA00022491"/>
    </source>
</evidence>
<keyword evidence="6 12" id="KW-0068">Autocatalytic cleavage</keyword>
<dbReference type="InterPro" id="IPR036390">
    <property type="entry name" value="WH_DNA-bd_sf"/>
</dbReference>
<evidence type="ECO:0000256" key="8">
    <source>
        <dbReference type="ARBA" id="ARBA00023125"/>
    </source>
</evidence>
<dbReference type="Pfam" id="PF01726">
    <property type="entry name" value="LexA_DNA_bind"/>
    <property type="match status" value="1"/>
</dbReference>
<dbReference type="InterPro" id="IPR006200">
    <property type="entry name" value="LexA"/>
</dbReference>
<feature type="DNA-binding region" description="H-T-H motif" evidence="12">
    <location>
        <begin position="29"/>
        <end position="49"/>
    </location>
</feature>
<dbReference type="HOGENOM" id="CLU_066192_45_1_0"/>
<keyword evidence="4 12" id="KW-0227">DNA damage</keyword>
<keyword evidence="11 12" id="KW-0742">SOS response</keyword>
<dbReference type="Gene3D" id="2.10.109.10">
    <property type="entry name" value="Umud Fragment, subunit A"/>
    <property type="match status" value="1"/>
</dbReference>
<dbReference type="GO" id="GO:0006260">
    <property type="term" value="P:DNA replication"/>
    <property type="evidence" value="ECO:0007669"/>
    <property type="project" value="UniProtKB-UniRule"/>
</dbReference>
<keyword evidence="17" id="KW-1185">Reference proteome</keyword>
<dbReference type="Proteomes" id="UP000014227">
    <property type="component" value="Chromosome I"/>
</dbReference>
<dbReference type="OrthoDB" id="9802364at2"/>
<dbReference type="InterPro" id="IPR036286">
    <property type="entry name" value="LexA/Signal_pep-like_sf"/>
</dbReference>
<dbReference type="STRING" id="454171.CP488_01022"/>
<comment type="function">
    <text evidence="12">Represses a number of genes involved in the response to DNA damage (SOS response), including recA and lexA. In the presence of single-stranded DNA, RecA interacts with LexA causing an autocatalytic cleavage which disrupts the DNA-binding part of LexA, leading to derepression of the SOS regulon and eventually DNA repair.</text>
</comment>
<dbReference type="KEGG" id="ccz:CCALI_00135"/>
<evidence type="ECO:0000256" key="3">
    <source>
        <dbReference type="ARBA" id="ARBA00022705"/>
    </source>
</evidence>
<reference evidence="17" key="1">
    <citation type="submission" date="2013-03" db="EMBL/GenBank/DDBJ databases">
        <title>Genome sequence of Chthonomonas calidirosea, the first sequenced genome from the Armatimonadetes phylum (formally candidate division OP10).</title>
        <authorList>
            <person name="Lee K.C.Y."/>
            <person name="Morgan X.C."/>
            <person name="Dunfield P.F."/>
            <person name="Tamas I."/>
            <person name="Houghton K.M."/>
            <person name="Vyssotski M."/>
            <person name="Ryan J.L.J."/>
            <person name="Lagutin K."/>
            <person name="McDonald I.R."/>
            <person name="Stott M.B."/>
        </authorList>
    </citation>
    <scope>NUCLEOTIDE SEQUENCE [LARGE SCALE GENOMIC DNA]</scope>
    <source>
        <strain evidence="17">DSM 23976 / ICMP 18418 / T49</strain>
    </source>
</reference>
<dbReference type="GO" id="GO:0004252">
    <property type="term" value="F:serine-type endopeptidase activity"/>
    <property type="evidence" value="ECO:0007669"/>
    <property type="project" value="UniProtKB-UniRule"/>
</dbReference>
<dbReference type="PRINTS" id="PR00726">
    <property type="entry name" value="LEXASERPTASE"/>
</dbReference>
<dbReference type="RefSeq" id="WP_016481538.1">
    <property type="nucleotide sequence ID" value="NC_021487.1"/>
</dbReference>
<evidence type="ECO:0000256" key="12">
    <source>
        <dbReference type="HAMAP-Rule" id="MF_00015"/>
    </source>
</evidence>
<feature type="domain" description="LexA repressor DNA-binding" evidence="15">
    <location>
        <begin position="3"/>
        <end position="61"/>
    </location>
</feature>
<dbReference type="GO" id="GO:0045892">
    <property type="term" value="P:negative regulation of DNA-templated transcription"/>
    <property type="evidence" value="ECO:0007669"/>
    <property type="project" value="UniProtKB-UniRule"/>
</dbReference>
<dbReference type="FunFam" id="2.10.109.10:FF:000001">
    <property type="entry name" value="LexA repressor"/>
    <property type="match status" value="1"/>
</dbReference>
<dbReference type="InParanoid" id="S0ES98"/>
<dbReference type="InterPro" id="IPR006199">
    <property type="entry name" value="LexA_DNA-bd_dom"/>
</dbReference>
<evidence type="ECO:0000256" key="9">
    <source>
        <dbReference type="ARBA" id="ARBA00023163"/>
    </source>
</evidence>
<dbReference type="PATRIC" id="fig|1303518.3.peg.138"/>
<evidence type="ECO:0000313" key="17">
    <source>
        <dbReference type="Proteomes" id="UP000014227"/>
    </source>
</evidence>
<keyword evidence="2 12" id="KW-0678">Repressor</keyword>
<feature type="site" description="Cleavage; by autolysis" evidence="12">
    <location>
        <begin position="92"/>
        <end position="93"/>
    </location>
</feature>
<evidence type="ECO:0000256" key="6">
    <source>
        <dbReference type="ARBA" id="ARBA00022813"/>
    </source>
</evidence>
<keyword evidence="3 12" id="KW-0235">DNA replication</keyword>
<dbReference type="GO" id="GO:0003677">
    <property type="term" value="F:DNA binding"/>
    <property type="evidence" value="ECO:0007669"/>
    <property type="project" value="UniProtKB-UniRule"/>
</dbReference>
<dbReference type="GO" id="GO:0006281">
    <property type="term" value="P:DNA repair"/>
    <property type="evidence" value="ECO:0007669"/>
    <property type="project" value="UniProtKB-UniRule"/>
</dbReference>
<keyword evidence="7 12" id="KW-0805">Transcription regulation</keyword>
<evidence type="ECO:0000256" key="1">
    <source>
        <dbReference type="ARBA" id="ARBA00007484"/>
    </source>
</evidence>
<name>S0ES98_CHTCT</name>
<feature type="active site" description="For autocatalytic cleavage activity" evidence="12">
    <location>
        <position position="164"/>
    </location>
</feature>
<keyword evidence="8 12" id="KW-0238">DNA-binding</keyword>
<dbReference type="SUPFAM" id="SSF46785">
    <property type="entry name" value="Winged helix' DNA-binding domain"/>
    <property type="match status" value="1"/>
</dbReference>
<comment type="subunit">
    <text evidence="12">Homodimer.</text>
</comment>
<dbReference type="MEROPS" id="S24.001"/>
<comment type="similarity">
    <text evidence="1 12 13">Belongs to the peptidase S24 family.</text>
</comment>
<dbReference type="InterPro" id="IPR006197">
    <property type="entry name" value="Peptidase_S24_LexA"/>
</dbReference>
<dbReference type="Gene3D" id="1.10.10.10">
    <property type="entry name" value="Winged helix-like DNA-binding domain superfamily/Winged helix DNA-binding domain"/>
    <property type="match status" value="1"/>
</dbReference>
<dbReference type="InterPro" id="IPR036388">
    <property type="entry name" value="WH-like_DNA-bd_sf"/>
</dbReference>
<evidence type="ECO:0000256" key="4">
    <source>
        <dbReference type="ARBA" id="ARBA00022763"/>
    </source>
</evidence>
<dbReference type="eggNOG" id="COG1974">
    <property type="taxonomic scope" value="Bacteria"/>
</dbReference>
<dbReference type="GO" id="GO:0006508">
    <property type="term" value="P:proteolysis"/>
    <property type="evidence" value="ECO:0007669"/>
    <property type="project" value="InterPro"/>
</dbReference>